<gene>
    <name evidence="3" type="primary">LOC104743858</name>
</gene>
<dbReference type="Proteomes" id="UP000694864">
    <property type="component" value="Chromosome 14"/>
</dbReference>
<evidence type="ECO:0000256" key="1">
    <source>
        <dbReference type="SAM" id="MobiDB-lite"/>
    </source>
</evidence>
<feature type="compositionally biased region" description="Pro residues" evidence="1">
    <location>
        <begin position="177"/>
        <end position="187"/>
    </location>
</feature>
<dbReference type="GeneID" id="104743858"/>
<reference evidence="2" key="1">
    <citation type="journal article" date="2014" name="Nat. Commun.">
        <title>The emerging biofuel crop Camelina sativa retains a highly undifferentiated hexaploid genome structure.</title>
        <authorList>
            <person name="Kagale S."/>
            <person name="Koh C."/>
            <person name="Nixon J."/>
            <person name="Bollina V."/>
            <person name="Clarke W.E."/>
            <person name="Tuteja R."/>
            <person name="Spillane C."/>
            <person name="Robinson S.J."/>
            <person name="Links M.G."/>
            <person name="Clarke C."/>
            <person name="Higgins E.E."/>
            <person name="Huebert T."/>
            <person name="Sharpe A.G."/>
            <person name="Parkin I.A."/>
        </authorList>
    </citation>
    <scope>NUCLEOTIDE SEQUENCE [LARGE SCALE GENOMIC DNA]</scope>
    <source>
        <strain evidence="2">cv. DH55</strain>
    </source>
</reference>
<proteinExistence type="predicted"/>
<feature type="region of interest" description="Disordered" evidence="1">
    <location>
        <begin position="175"/>
        <end position="206"/>
    </location>
</feature>
<feature type="region of interest" description="Disordered" evidence="1">
    <location>
        <begin position="21"/>
        <end position="112"/>
    </location>
</feature>
<reference evidence="3" key="2">
    <citation type="submission" date="2025-08" db="UniProtKB">
        <authorList>
            <consortium name="RefSeq"/>
        </authorList>
    </citation>
    <scope>IDENTIFICATION</scope>
    <source>
        <tissue evidence="3">Leaf</tissue>
    </source>
</reference>
<keyword evidence="2" id="KW-1185">Reference proteome</keyword>
<evidence type="ECO:0000313" key="3">
    <source>
        <dbReference type="RefSeq" id="XP_010463197.1"/>
    </source>
</evidence>
<accession>A0ABM0VYQ9</accession>
<protein>
    <submittedName>
        <fullName evidence="3">Pollen-specific leucine-rich repeat extensin-like protein 1</fullName>
    </submittedName>
</protein>
<feature type="compositionally biased region" description="Low complexity" evidence="1">
    <location>
        <begin position="30"/>
        <end position="50"/>
    </location>
</feature>
<organism evidence="2 3">
    <name type="scientific">Camelina sativa</name>
    <name type="common">False flax</name>
    <name type="synonym">Myagrum sativum</name>
    <dbReference type="NCBI Taxonomy" id="90675"/>
    <lineage>
        <taxon>Eukaryota</taxon>
        <taxon>Viridiplantae</taxon>
        <taxon>Streptophyta</taxon>
        <taxon>Embryophyta</taxon>
        <taxon>Tracheophyta</taxon>
        <taxon>Spermatophyta</taxon>
        <taxon>Magnoliopsida</taxon>
        <taxon>eudicotyledons</taxon>
        <taxon>Gunneridae</taxon>
        <taxon>Pentapetalae</taxon>
        <taxon>rosids</taxon>
        <taxon>malvids</taxon>
        <taxon>Brassicales</taxon>
        <taxon>Brassicaceae</taxon>
        <taxon>Camelineae</taxon>
        <taxon>Camelina</taxon>
    </lineage>
</organism>
<dbReference type="RefSeq" id="XP_010463197.1">
    <property type="nucleotide sequence ID" value="XM_010464895.1"/>
</dbReference>
<name>A0ABM0VYQ9_CAMSA</name>
<evidence type="ECO:0000313" key="2">
    <source>
        <dbReference type="Proteomes" id="UP000694864"/>
    </source>
</evidence>
<sequence>MGKLKEKMGRMAKSIKRLKKEIAELKSGNSSPTPSSPLRRSSSTRALSRADLAMEPARALMQEPIQRRRRSSRPEQQSASHSTGSLEQPLDRAPPMHSAEHLPRPPYGFPAPVGYPFGQAYPPIPPQYFMDPALLQQYYQQQGQQFFPPPPIRQPTRPRHSTGHSTEYQSIAIIELPPSPPPSPPQDPHYTYESMNEDVDSFFHNP</sequence>